<keyword evidence="6" id="KW-0175">Coiled coil</keyword>
<feature type="coiled-coil region" evidence="6">
    <location>
        <begin position="198"/>
        <end position="246"/>
    </location>
</feature>
<feature type="transmembrane region" description="Helical" evidence="7">
    <location>
        <begin position="20"/>
        <end position="43"/>
    </location>
</feature>
<dbReference type="InterPro" id="IPR003661">
    <property type="entry name" value="HisK_dim/P_dom"/>
</dbReference>
<dbReference type="InterPro" id="IPR003594">
    <property type="entry name" value="HATPase_dom"/>
</dbReference>
<dbReference type="AlphaFoldDB" id="A0A1G9PBC3"/>
<evidence type="ECO:0000259" key="8">
    <source>
        <dbReference type="PROSITE" id="PS50109"/>
    </source>
</evidence>
<keyword evidence="5 9" id="KW-0418">Kinase</keyword>
<evidence type="ECO:0000256" key="6">
    <source>
        <dbReference type="SAM" id="Coils"/>
    </source>
</evidence>
<evidence type="ECO:0000256" key="5">
    <source>
        <dbReference type="ARBA" id="ARBA00022777"/>
    </source>
</evidence>
<sequence>MTYGEREQDVRSDDFRYVQIANALALLLALLSFMVTVALYLIFGWVLSVPLALGSGLFFLGMVAMNRFGQHRLGRIGISLFVPLYALLVSILVKQGEAYVEEPEYFDTRLIILSASLLPVLLFRYQEWRMWAAGLAISFAILLGYDVVHDWFGVGYYQTGHTASNYAFARALFPITYLLLTGSFLYYKRQLEKAEGVLHQNNLELADLYKEIQSQNEEIQAQAEDLAQSQNKLQEAYQQISQHNTALTNENTLLYQHLREQNTILESSNAELHKRLDELEQFSYTLSHNLRGPVASLLGLTALFDVQQGEPVNPELVQHIKTTAQRLDDVIQDLAKVLQMREGNKPFEEVDLPQLVNHVLLALQDAGEDQDATIDLDLNVTSVYCIKSYLHSILYNLISNALKYCDPLRPSKVAVHARQEGQELLLEVADNGIGIDLERHGRQLFKMYHRFSVRREGRGLGLYLARVQAEAMEGHIEVQSEVGKGTSFQIWLPLRRPE</sequence>
<dbReference type="InterPro" id="IPR004358">
    <property type="entry name" value="Sig_transdc_His_kin-like_C"/>
</dbReference>
<dbReference type="Pfam" id="PF02518">
    <property type="entry name" value="HATPase_c"/>
    <property type="match status" value="1"/>
</dbReference>
<keyword evidence="7" id="KW-0472">Membrane</keyword>
<dbReference type="GO" id="GO:0030295">
    <property type="term" value="F:protein kinase activator activity"/>
    <property type="evidence" value="ECO:0007669"/>
    <property type="project" value="TreeGrafter"/>
</dbReference>
<feature type="transmembrane region" description="Helical" evidence="7">
    <location>
        <begin position="168"/>
        <end position="187"/>
    </location>
</feature>
<keyword evidence="7" id="KW-0812">Transmembrane</keyword>
<dbReference type="PROSITE" id="PS50109">
    <property type="entry name" value="HIS_KIN"/>
    <property type="match status" value="1"/>
</dbReference>
<dbReference type="CDD" id="cd00075">
    <property type="entry name" value="HATPase"/>
    <property type="match status" value="1"/>
</dbReference>
<dbReference type="Gene3D" id="3.30.565.10">
    <property type="entry name" value="Histidine kinase-like ATPase, C-terminal domain"/>
    <property type="match status" value="1"/>
</dbReference>
<evidence type="ECO:0000313" key="10">
    <source>
        <dbReference type="Proteomes" id="UP000198510"/>
    </source>
</evidence>
<evidence type="ECO:0000256" key="2">
    <source>
        <dbReference type="ARBA" id="ARBA00012438"/>
    </source>
</evidence>
<name>A0A1G9PBC3_9BACT</name>
<dbReference type="GO" id="GO:0000155">
    <property type="term" value="F:phosphorelay sensor kinase activity"/>
    <property type="evidence" value="ECO:0007669"/>
    <property type="project" value="InterPro"/>
</dbReference>
<dbReference type="SUPFAM" id="SSF47384">
    <property type="entry name" value="Homodimeric domain of signal transducing histidine kinase"/>
    <property type="match status" value="1"/>
</dbReference>
<dbReference type="Gene3D" id="1.10.287.130">
    <property type="match status" value="1"/>
</dbReference>
<dbReference type="Proteomes" id="UP000198510">
    <property type="component" value="Unassembled WGS sequence"/>
</dbReference>
<reference evidence="9 10" key="1">
    <citation type="submission" date="2016-10" db="EMBL/GenBank/DDBJ databases">
        <authorList>
            <person name="de Groot N.N."/>
        </authorList>
    </citation>
    <scope>NUCLEOTIDE SEQUENCE [LARGE SCALE GENOMIC DNA]</scope>
    <source>
        <strain evidence="9 10">DSM 25186</strain>
    </source>
</reference>
<proteinExistence type="predicted"/>
<dbReference type="PRINTS" id="PR00344">
    <property type="entry name" value="BCTRLSENSOR"/>
</dbReference>
<dbReference type="EC" id="2.7.13.3" evidence="2"/>
<dbReference type="InterPro" id="IPR036890">
    <property type="entry name" value="HATPase_C_sf"/>
</dbReference>
<accession>A0A1G9PBC3</accession>
<feature type="transmembrane region" description="Helical" evidence="7">
    <location>
        <begin position="105"/>
        <end position="123"/>
    </location>
</feature>
<comment type="catalytic activity">
    <reaction evidence="1">
        <text>ATP + protein L-histidine = ADP + protein N-phospho-L-histidine.</text>
        <dbReference type="EC" id="2.7.13.3"/>
    </reaction>
</comment>
<organism evidence="9 10">
    <name type="scientific">Catalinimonas alkaloidigena</name>
    <dbReference type="NCBI Taxonomy" id="1075417"/>
    <lineage>
        <taxon>Bacteria</taxon>
        <taxon>Pseudomonadati</taxon>
        <taxon>Bacteroidota</taxon>
        <taxon>Cytophagia</taxon>
        <taxon>Cytophagales</taxon>
        <taxon>Catalimonadaceae</taxon>
        <taxon>Catalinimonas</taxon>
    </lineage>
</organism>
<dbReference type="GO" id="GO:0000156">
    <property type="term" value="F:phosphorelay response regulator activity"/>
    <property type="evidence" value="ECO:0007669"/>
    <property type="project" value="TreeGrafter"/>
</dbReference>
<dbReference type="PANTHER" id="PTHR42878">
    <property type="entry name" value="TWO-COMPONENT HISTIDINE KINASE"/>
    <property type="match status" value="1"/>
</dbReference>
<feature type="transmembrane region" description="Helical" evidence="7">
    <location>
        <begin position="49"/>
        <end position="66"/>
    </location>
</feature>
<keyword evidence="7" id="KW-1133">Transmembrane helix</keyword>
<dbReference type="InterPro" id="IPR050351">
    <property type="entry name" value="BphY/WalK/GraS-like"/>
</dbReference>
<evidence type="ECO:0000256" key="7">
    <source>
        <dbReference type="SAM" id="Phobius"/>
    </source>
</evidence>
<keyword evidence="3" id="KW-0597">Phosphoprotein</keyword>
<dbReference type="GO" id="GO:0007234">
    <property type="term" value="P:osmosensory signaling via phosphorelay pathway"/>
    <property type="evidence" value="ECO:0007669"/>
    <property type="project" value="TreeGrafter"/>
</dbReference>
<keyword evidence="4" id="KW-0808">Transferase</keyword>
<dbReference type="STRING" id="1075417.SAMN05421823_109127"/>
<dbReference type="EMBL" id="FNFO01000009">
    <property type="protein sequence ID" value="SDL95527.1"/>
    <property type="molecule type" value="Genomic_DNA"/>
</dbReference>
<evidence type="ECO:0000256" key="4">
    <source>
        <dbReference type="ARBA" id="ARBA00022679"/>
    </source>
</evidence>
<dbReference type="CDD" id="cd00082">
    <property type="entry name" value="HisKA"/>
    <property type="match status" value="1"/>
</dbReference>
<dbReference type="SUPFAM" id="SSF55874">
    <property type="entry name" value="ATPase domain of HSP90 chaperone/DNA topoisomerase II/histidine kinase"/>
    <property type="match status" value="1"/>
</dbReference>
<keyword evidence="10" id="KW-1185">Reference proteome</keyword>
<gene>
    <name evidence="9" type="ORF">SAMN05421823_109127</name>
</gene>
<evidence type="ECO:0000313" key="9">
    <source>
        <dbReference type="EMBL" id="SDL95527.1"/>
    </source>
</evidence>
<dbReference type="SMART" id="SM00387">
    <property type="entry name" value="HATPase_c"/>
    <property type="match status" value="1"/>
</dbReference>
<feature type="transmembrane region" description="Helical" evidence="7">
    <location>
        <begin position="130"/>
        <end position="148"/>
    </location>
</feature>
<feature type="transmembrane region" description="Helical" evidence="7">
    <location>
        <begin position="73"/>
        <end position="93"/>
    </location>
</feature>
<dbReference type="InterPro" id="IPR036097">
    <property type="entry name" value="HisK_dim/P_sf"/>
</dbReference>
<evidence type="ECO:0000256" key="3">
    <source>
        <dbReference type="ARBA" id="ARBA00022553"/>
    </source>
</evidence>
<protein>
    <recommendedName>
        <fullName evidence="2">histidine kinase</fullName>
        <ecNumber evidence="2">2.7.13.3</ecNumber>
    </recommendedName>
</protein>
<feature type="domain" description="Histidine kinase" evidence="8">
    <location>
        <begin position="285"/>
        <end position="496"/>
    </location>
</feature>
<dbReference type="PANTHER" id="PTHR42878:SF15">
    <property type="entry name" value="BACTERIOPHYTOCHROME"/>
    <property type="match status" value="1"/>
</dbReference>
<evidence type="ECO:0000256" key="1">
    <source>
        <dbReference type="ARBA" id="ARBA00000085"/>
    </source>
</evidence>
<dbReference type="InterPro" id="IPR005467">
    <property type="entry name" value="His_kinase_dom"/>
</dbReference>